<accession>A0A8S4BQF5</accession>
<evidence type="ECO:0000256" key="4">
    <source>
        <dbReference type="ARBA" id="ARBA00023187"/>
    </source>
</evidence>
<dbReference type="EMBL" id="CAJRST010037333">
    <property type="protein sequence ID" value="CAG5997447.1"/>
    <property type="molecule type" value="Genomic_DNA"/>
</dbReference>
<keyword evidence="2" id="KW-0507">mRNA processing</keyword>
<dbReference type="InterPro" id="IPR036188">
    <property type="entry name" value="FAD/NAD-bd_sf"/>
</dbReference>
<dbReference type="Gene3D" id="3.50.50.60">
    <property type="entry name" value="FAD/NAD(P)-binding domain"/>
    <property type="match status" value="1"/>
</dbReference>
<protein>
    <submittedName>
        <fullName evidence="6">(Atlantic silverside) hypothetical protein</fullName>
    </submittedName>
</protein>
<organism evidence="6 7">
    <name type="scientific">Menidia menidia</name>
    <name type="common">Atlantic silverside</name>
    <dbReference type="NCBI Taxonomy" id="238744"/>
    <lineage>
        <taxon>Eukaryota</taxon>
        <taxon>Metazoa</taxon>
        <taxon>Chordata</taxon>
        <taxon>Craniata</taxon>
        <taxon>Vertebrata</taxon>
        <taxon>Euteleostomi</taxon>
        <taxon>Actinopterygii</taxon>
        <taxon>Neopterygii</taxon>
        <taxon>Teleostei</taxon>
        <taxon>Neoteleostei</taxon>
        <taxon>Acanthomorphata</taxon>
        <taxon>Ovalentaria</taxon>
        <taxon>Atherinomorphae</taxon>
        <taxon>Atheriniformes</taxon>
        <taxon>Atherinopsidae</taxon>
        <taxon>Menidiinae</taxon>
        <taxon>Menidia</taxon>
    </lineage>
</organism>
<dbReference type="PANTHER" id="PTHR21178">
    <property type="entry name" value="CILIA- AND FLAGELLA-ASSOCIATED PROTEIN 61"/>
    <property type="match status" value="1"/>
</dbReference>
<evidence type="ECO:0000256" key="3">
    <source>
        <dbReference type="ARBA" id="ARBA00022737"/>
    </source>
</evidence>
<keyword evidence="5" id="KW-0539">Nucleus</keyword>
<dbReference type="SMART" id="SM00386">
    <property type="entry name" value="HAT"/>
    <property type="match status" value="2"/>
</dbReference>
<dbReference type="OrthoDB" id="541719at2759"/>
<sequence length="404" mass="46564">MASTAAGKQRIPKVAKVKNKAPAEVQITAEQLLREAKERELELLPPPPKQKITDQEELNDYKLRKRKAFEDNIRKNRTVISNWIKYAQWEESLKEVQRARSIYERALDVDHRNITLWLKYAEMEMKSRQVNHARNIWDRAVTILPRVNQFWLPNGVPLQAFVARADGEVVGVVVIRDEQEVEYLRGRYNVENFIYFSHHRYEEHALLLHFALTTSFQQFAKHLFKEVLRLAHKSCLYHRLHPPHGPRQKGTPSTEKSNAFCINYLFMDKKYETSPHLRFNNLVLISTHGFPGNGDEEEDVGFLSTSYAYSRRDLASVPLLACVSVLTGKMVAINRKSKHVRTSAGLKVPYDHLVLTTGLQYQRQSSSRKARPVSEAPTTTILLFTVDLGSMLSFLLMRLRANGG</sequence>
<dbReference type="Pfam" id="PF23241">
    <property type="entry name" value="HAT_PRP39_C"/>
    <property type="match status" value="1"/>
</dbReference>
<dbReference type="InterPro" id="IPR003107">
    <property type="entry name" value="HAT"/>
</dbReference>
<comment type="subcellular location">
    <subcellularLocation>
        <location evidence="1">Nucleus</location>
    </subcellularLocation>
</comment>
<gene>
    <name evidence="6" type="ORF">MMEN_LOCUS18033</name>
</gene>
<keyword evidence="7" id="KW-1185">Reference proteome</keyword>
<dbReference type="PANTHER" id="PTHR21178:SF8">
    <property type="entry name" value="CILIA- AND FLAGELLA-ASSOCIATED PROTEIN 61"/>
    <property type="match status" value="1"/>
</dbReference>
<keyword evidence="4" id="KW-0508">mRNA splicing</keyword>
<reference evidence="6" key="1">
    <citation type="submission" date="2021-05" db="EMBL/GenBank/DDBJ databases">
        <authorList>
            <person name="Tigano A."/>
        </authorList>
    </citation>
    <scope>NUCLEOTIDE SEQUENCE</scope>
</reference>
<dbReference type="InterPro" id="IPR038884">
    <property type="entry name" value="CFAP61"/>
</dbReference>
<evidence type="ECO:0000313" key="7">
    <source>
        <dbReference type="Proteomes" id="UP000677803"/>
    </source>
</evidence>
<evidence type="ECO:0000256" key="2">
    <source>
        <dbReference type="ARBA" id="ARBA00022664"/>
    </source>
</evidence>
<dbReference type="InterPro" id="IPR011990">
    <property type="entry name" value="TPR-like_helical_dom_sf"/>
</dbReference>
<dbReference type="Proteomes" id="UP000677803">
    <property type="component" value="Unassembled WGS sequence"/>
</dbReference>
<evidence type="ECO:0000313" key="6">
    <source>
        <dbReference type="EMBL" id="CAG5997447.1"/>
    </source>
</evidence>
<dbReference type="GO" id="GO:0006396">
    <property type="term" value="P:RNA processing"/>
    <property type="evidence" value="ECO:0007669"/>
    <property type="project" value="InterPro"/>
</dbReference>
<comment type="caution">
    <text evidence="6">The sequence shown here is derived from an EMBL/GenBank/DDBJ whole genome shotgun (WGS) entry which is preliminary data.</text>
</comment>
<evidence type="ECO:0000256" key="1">
    <source>
        <dbReference type="ARBA" id="ARBA00004123"/>
    </source>
</evidence>
<proteinExistence type="predicted"/>
<dbReference type="AlphaFoldDB" id="A0A8S4BQF5"/>
<evidence type="ECO:0000256" key="5">
    <source>
        <dbReference type="ARBA" id="ARBA00023242"/>
    </source>
</evidence>
<name>A0A8S4BQF5_9TELE</name>
<dbReference type="SUPFAM" id="SSF48452">
    <property type="entry name" value="TPR-like"/>
    <property type="match status" value="1"/>
</dbReference>
<dbReference type="Gene3D" id="1.25.40.10">
    <property type="entry name" value="Tetratricopeptide repeat domain"/>
    <property type="match status" value="1"/>
</dbReference>
<dbReference type="InterPro" id="IPR059164">
    <property type="entry name" value="HAT_PRP39_C"/>
</dbReference>
<keyword evidence="3" id="KW-0677">Repeat</keyword>